<dbReference type="AlphaFoldDB" id="A0AA39HLJ9"/>
<sequence>MDRSSYELAKHVMQFLPRSDTETIAKAAKQRHDLQNWKLAAAEHVEKRYLLEVDVFISAPDQVQLSVEKFRFNGEHLGHWDFKNPQDAWLADVKFHANPTELRESHRAANFQEVYQVVSLPVVPRSDVDLRSSLRMEFLRNQNMDTALKIVQVAQKTFTRVVFDQFCANGVDLKVEDFLHDYTSHEMSLEHLVIYCFGLDNEKLVDIFGSLFLQKRSMPLRIEVYTVFFDKKTVEAFIDKWMNADVVCGAKKTFTWPWTLCCHGLGDKYNPVAGHIAHPNKRASIMLKHAVYEDEQNELSIVKFEPWHLQVKFAWLDALIKKWKAGDGLHIYRGRKSLYVDLEPEDWLKLVKKCTSKIEHPSGFTSLMVYKNMYNFVEIHVKLNEMDCSDFEMLLSEWNSGNGDVLSNGLKKIAVKMDLATLRWLHIKQRSNAGRIFVHRNKNSRLMVEEIDRFPGWVGARISVLDHEIVSDWNLSLLFDSMEV</sequence>
<dbReference type="Proteomes" id="UP001175271">
    <property type="component" value="Unassembled WGS sequence"/>
</dbReference>
<evidence type="ECO:0000313" key="1">
    <source>
        <dbReference type="EMBL" id="KAK0408128.1"/>
    </source>
</evidence>
<accession>A0AA39HLJ9</accession>
<dbReference type="EMBL" id="JAUCMV010000003">
    <property type="protein sequence ID" value="KAK0408128.1"/>
    <property type="molecule type" value="Genomic_DNA"/>
</dbReference>
<gene>
    <name evidence="1" type="ORF">QR680_003788</name>
</gene>
<keyword evidence="2" id="KW-1185">Reference proteome</keyword>
<comment type="caution">
    <text evidence="1">The sequence shown here is derived from an EMBL/GenBank/DDBJ whole genome shotgun (WGS) entry which is preliminary data.</text>
</comment>
<reference evidence="1" key="1">
    <citation type="submission" date="2023-06" db="EMBL/GenBank/DDBJ databases">
        <title>Genomic analysis of the entomopathogenic nematode Steinernema hermaphroditum.</title>
        <authorList>
            <person name="Schwarz E.M."/>
            <person name="Heppert J.K."/>
            <person name="Baniya A."/>
            <person name="Schwartz H.T."/>
            <person name="Tan C.-H."/>
            <person name="Antoshechkin I."/>
            <person name="Sternberg P.W."/>
            <person name="Goodrich-Blair H."/>
            <person name="Dillman A.R."/>
        </authorList>
    </citation>
    <scope>NUCLEOTIDE SEQUENCE</scope>
    <source>
        <strain evidence="1">PS9179</strain>
        <tissue evidence="1">Whole animal</tissue>
    </source>
</reference>
<protein>
    <submittedName>
        <fullName evidence="1">Uncharacterized protein</fullName>
    </submittedName>
</protein>
<organism evidence="1 2">
    <name type="scientific">Steinernema hermaphroditum</name>
    <dbReference type="NCBI Taxonomy" id="289476"/>
    <lineage>
        <taxon>Eukaryota</taxon>
        <taxon>Metazoa</taxon>
        <taxon>Ecdysozoa</taxon>
        <taxon>Nematoda</taxon>
        <taxon>Chromadorea</taxon>
        <taxon>Rhabditida</taxon>
        <taxon>Tylenchina</taxon>
        <taxon>Panagrolaimomorpha</taxon>
        <taxon>Strongyloidoidea</taxon>
        <taxon>Steinernematidae</taxon>
        <taxon>Steinernema</taxon>
    </lineage>
</organism>
<evidence type="ECO:0000313" key="2">
    <source>
        <dbReference type="Proteomes" id="UP001175271"/>
    </source>
</evidence>
<proteinExistence type="predicted"/>
<name>A0AA39HLJ9_9BILA</name>